<evidence type="ECO:0000313" key="2">
    <source>
        <dbReference type="Proteomes" id="UP000036681"/>
    </source>
</evidence>
<dbReference type="Proteomes" id="UP000036681">
    <property type="component" value="Unplaced"/>
</dbReference>
<keyword evidence="2" id="KW-1185">Reference proteome</keyword>
<reference evidence="3" key="1">
    <citation type="submission" date="2023-03" db="UniProtKB">
        <authorList>
            <consortium name="WormBaseParasite"/>
        </authorList>
    </citation>
    <scope>IDENTIFICATION</scope>
</reference>
<proteinExistence type="predicted"/>
<accession>A0A9J2PMH9</accession>
<sequence length="691" mass="78445">MTDSDRVEAVQRRGVAEHRTRDTKFIWFFAINLKLILHHLPRCEITVGSCEYGYESIIENAIHSAQQQINSRANQWQPHHAVQIPTQGTIPPHDLYVFLGTPTTTTSASPDVLACAACVVPSITDREKANIKKSSIKQDEHQNGELRARGTEESFGYADGKTEHSSSSPPSVMDRLKGWIKRQSPFRDERPIIDGRMGGTTCNDKSIYSHYFDSELDKLTPVPSSTLTRADLRKQTLSKSHDFPLIGSHNLIPKIIDEDVLRENLRNEESEFERNMAVTFLCLRLQSIKVDAERLKRLERTMLNNGQPSVSARDDLKQSIIKPFTPLLWRLVLMVLAKADDSEESEFERNMAVTFLCLRLQSIKVDAERLKRLERTMLNNGQPSVSAREAMEWLLSHGDRIQENARKASEKLRAVFADISIPVECAVKVLEIFVRNGALFRKKDTEIKCTEFFGFRKTVSMDDITDILYYLAREQVHRGQTQSNQRPVMPYYVAFLALLSVSFAQQQQQQQQLQQRQRLQPALRATQCPYPNCTATAIHTFNCDTEHKMLVRSAKVLDEDGSEMYPINFRKPIIIVLEAENNGDVYYDNKVSVIISKYSKSWFSSTCQWTEIPTFGLLNKLDGCDLAHNCPLQKGKLDLRLPLDVSGLSGIIGMLAGNTPYELQIKMYNGNPGVTNQEEIACVITQMKIAA</sequence>
<dbReference type="WBParaSite" id="ALUE_0001050401-mRNA-1">
    <property type="protein sequence ID" value="ALUE_0001050401-mRNA-1"/>
    <property type="gene ID" value="ALUE_0001050401"/>
</dbReference>
<name>A0A9J2PMH9_ASCLU</name>
<feature type="compositionally biased region" description="Basic and acidic residues" evidence="1">
    <location>
        <begin position="133"/>
        <end position="152"/>
    </location>
</feature>
<protein>
    <submittedName>
        <fullName evidence="3">MD-2-related lipid-recognition domain-containing protein</fullName>
    </submittedName>
</protein>
<dbReference type="PANTHER" id="PTHR35573">
    <property type="entry name" value="PROTEIN CBG22129"/>
    <property type="match status" value="1"/>
</dbReference>
<feature type="region of interest" description="Disordered" evidence="1">
    <location>
        <begin position="133"/>
        <end position="173"/>
    </location>
</feature>
<dbReference type="AlphaFoldDB" id="A0A9J2PMH9"/>
<evidence type="ECO:0000256" key="1">
    <source>
        <dbReference type="SAM" id="MobiDB-lite"/>
    </source>
</evidence>
<organism evidence="2 3">
    <name type="scientific">Ascaris lumbricoides</name>
    <name type="common">Giant roundworm</name>
    <dbReference type="NCBI Taxonomy" id="6252"/>
    <lineage>
        <taxon>Eukaryota</taxon>
        <taxon>Metazoa</taxon>
        <taxon>Ecdysozoa</taxon>
        <taxon>Nematoda</taxon>
        <taxon>Chromadorea</taxon>
        <taxon>Rhabditida</taxon>
        <taxon>Spirurina</taxon>
        <taxon>Ascaridomorpha</taxon>
        <taxon>Ascaridoidea</taxon>
        <taxon>Ascarididae</taxon>
        <taxon>Ascaris</taxon>
    </lineage>
</organism>
<dbReference type="PANTHER" id="PTHR35573:SF3">
    <property type="entry name" value="ML DOMAIN-CONTAINING PROTEIN"/>
    <property type="match status" value="1"/>
</dbReference>
<evidence type="ECO:0000313" key="3">
    <source>
        <dbReference type="WBParaSite" id="ALUE_0001050401-mRNA-1"/>
    </source>
</evidence>